<dbReference type="PANTHER" id="PTHR33993">
    <property type="entry name" value="GLYOXALASE-RELATED"/>
    <property type="match status" value="1"/>
</dbReference>
<proteinExistence type="predicted"/>
<accession>A0A8B0SNU0</accession>
<dbReference type="PROSITE" id="PS51819">
    <property type="entry name" value="VOC"/>
    <property type="match status" value="1"/>
</dbReference>
<keyword evidence="4" id="KW-1185">Reference proteome</keyword>
<dbReference type="InterPro" id="IPR004360">
    <property type="entry name" value="Glyas_Fos-R_dOase_dom"/>
</dbReference>
<dbReference type="InterPro" id="IPR029068">
    <property type="entry name" value="Glyas_Bleomycin-R_OHBP_Dase"/>
</dbReference>
<protein>
    <submittedName>
        <fullName evidence="3">VOC family protein</fullName>
    </submittedName>
</protein>
<dbReference type="CDD" id="cd07247">
    <property type="entry name" value="SgaA_N_like"/>
    <property type="match status" value="1"/>
</dbReference>
<dbReference type="EMBL" id="JAFMPM010000006">
    <property type="protein sequence ID" value="MBO0612846.1"/>
    <property type="molecule type" value="Genomic_DNA"/>
</dbReference>
<dbReference type="SUPFAM" id="SSF54593">
    <property type="entry name" value="Glyoxalase/Bleomycin resistance protein/Dihydroxybiphenyl dioxygenase"/>
    <property type="match status" value="1"/>
</dbReference>
<dbReference type="RefSeq" id="WP_207250520.1">
    <property type="nucleotide sequence ID" value="NZ_JAFMPM010000006.1"/>
</dbReference>
<feature type="domain" description="VOC" evidence="1">
    <location>
        <begin position="5"/>
        <end position="123"/>
    </location>
</feature>
<reference evidence="2 4" key="1">
    <citation type="submission" date="2021-03" db="EMBL/GenBank/DDBJ databases">
        <title>Draft genome and methylome analysis of Thiotrix fructosivoruns ATCC 49748.</title>
        <authorList>
            <person name="Fomenkov A."/>
            <person name="Grabovich M.Y."/>
            <person name="Roberts R.J."/>
        </authorList>
    </citation>
    <scope>NUCLEOTIDE SEQUENCE [LARGE SCALE GENOMIC DNA]</scope>
    <source>
        <strain evidence="2 4">ATCC 49748</strain>
    </source>
</reference>
<evidence type="ECO:0000313" key="4">
    <source>
        <dbReference type="Proteomes" id="UP000664466"/>
    </source>
</evidence>
<dbReference type="Pfam" id="PF00903">
    <property type="entry name" value="Glyoxalase"/>
    <property type="match status" value="1"/>
</dbReference>
<dbReference type="Gene3D" id="3.10.180.10">
    <property type="entry name" value="2,3-Dihydroxybiphenyl 1,2-Dioxygenase, domain 1"/>
    <property type="match status" value="1"/>
</dbReference>
<dbReference type="PANTHER" id="PTHR33993:SF2">
    <property type="entry name" value="VOC DOMAIN-CONTAINING PROTEIN"/>
    <property type="match status" value="1"/>
</dbReference>
<sequence length="124" mass="13552">MRANPIGWFEIYVQDMPRAKAFYEAVFQGELENLGSTSPMEYWTFPMSAENYGASGALVKMEGVPSGGNTTVVYFHCLDCAVEAARVAEHGGSIFKEKMSIGEHGCVALVYDTEGNMIGLHSMN</sequence>
<name>A0A8B0SNU0_9GAMM</name>
<gene>
    <name evidence="3" type="ORF">J1836_004945</name>
    <name evidence="2" type="ORF">J1836_07885</name>
</gene>
<dbReference type="InterPro" id="IPR037523">
    <property type="entry name" value="VOC_core"/>
</dbReference>
<evidence type="ECO:0000313" key="2">
    <source>
        <dbReference type="EMBL" id="MBO0612846.1"/>
    </source>
</evidence>
<reference evidence="3" key="2">
    <citation type="submission" date="2021-04" db="EMBL/GenBank/DDBJ databases">
        <title>Complete Genome and methylome analysis of Thiothrix fructosivorans ATCC 49748.</title>
        <authorList>
            <person name="Fomenkov A."/>
            <person name="Sun L."/>
            <person name="Vincze T."/>
            <person name="Grabovich M.Y."/>
            <person name="Roberts R.J."/>
        </authorList>
    </citation>
    <scope>NUCLEOTIDE SEQUENCE</scope>
    <source>
        <strain evidence="3">ATCC 49748</strain>
    </source>
</reference>
<evidence type="ECO:0000313" key="3">
    <source>
        <dbReference type="EMBL" id="QTX11698.1"/>
    </source>
</evidence>
<organism evidence="3">
    <name type="scientific">Thiothrix fructosivorans</name>
    <dbReference type="NCBI Taxonomy" id="111770"/>
    <lineage>
        <taxon>Bacteria</taxon>
        <taxon>Pseudomonadati</taxon>
        <taxon>Pseudomonadota</taxon>
        <taxon>Gammaproteobacteria</taxon>
        <taxon>Thiotrichales</taxon>
        <taxon>Thiotrichaceae</taxon>
        <taxon>Thiothrix</taxon>
    </lineage>
</organism>
<dbReference type="AlphaFoldDB" id="A0A8B0SNU0"/>
<dbReference type="EMBL" id="CP072748">
    <property type="protein sequence ID" value="QTX11698.1"/>
    <property type="molecule type" value="Genomic_DNA"/>
</dbReference>
<dbReference type="Proteomes" id="UP000664466">
    <property type="component" value="Unassembled WGS sequence"/>
</dbReference>
<evidence type="ECO:0000259" key="1">
    <source>
        <dbReference type="PROSITE" id="PS51819"/>
    </source>
</evidence>
<dbReference type="InterPro" id="IPR052164">
    <property type="entry name" value="Anthracycline_SecMetBiosynth"/>
</dbReference>